<dbReference type="EC" id="1.15.1.1" evidence="4"/>
<dbReference type="Proteomes" id="UP000253664">
    <property type="component" value="Unassembled WGS sequence"/>
</dbReference>
<dbReference type="GO" id="GO:0004784">
    <property type="term" value="F:superoxide dismutase activity"/>
    <property type="evidence" value="ECO:0007669"/>
    <property type="project" value="UniProtKB-EC"/>
</dbReference>
<feature type="region of interest" description="Disordered" evidence="8">
    <location>
        <begin position="191"/>
        <end position="230"/>
    </location>
</feature>
<dbReference type="InterPro" id="IPR036423">
    <property type="entry name" value="SOD-like_Cu/Zn_dom_sf"/>
</dbReference>
<evidence type="ECO:0000256" key="2">
    <source>
        <dbReference type="ARBA" id="ARBA00004613"/>
    </source>
</evidence>
<evidence type="ECO:0000256" key="5">
    <source>
        <dbReference type="ARBA" id="ARBA00022525"/>
    </source>
</evidence>
<name>A0A367LL74_9HYPO</name>
<dbReference type="FunFam" id="2.60.40.200:FF:000007">
    <property type="entry name" value="Cell surface Cu-only superoxide dismutase 5"/>
    <property type="match status" value="1"/>
</dbReference>
<feature type="region of interest" description="Disordered" evidence="8">
    <location>
        <begin position="424"/>
        <end position="458"/>
    </location>
</feature>
<comment type="catalytic activity">
    <reaction evidence="7">
        <text>2 superoxide + 2 H(+) = H2O2 + O2</text>
        <dbReference type="Rhea" id="RHEA:20696"/>
        <dbReference type="ChEBI" id="CHEBI:15378"/>
        <dbReference type="ChEBI" id="CHEBI:15379"/>
        <dbReference type="ChEBI" id="CHEBI:16240"/>
        <dbReference type="ChEBI" id="CHEBI:18421"/>
        <dbReference type="EC" id="1.15.1.1"/>
    </reaction>
</comment>
<keyword evidence="6" id="KW-0049">Antioxidant</keyword>
<keyword evidence="11" id="KW-1185">Reference proteome</keyword>
<reference evidence="10 11" key="1">
    <citation type="journal article" date="2015" name="BMC Genomics">
        <title>Insights from the genome of Ophiocordyceps polyrhachis-furcata to pathogenicity and host specificity in insect fungi.</title>
        <authorList>
            <person name="Wichadakul D."/>
            <person name="Kobmoo N."/>
            <person name="Ingsriswang S."/>
            <person name="Tangphatsornruang S."/>
            <person name="Chantasingh D."/>
            <person name="Luangsa-ard J.J."/>
            <person name="Eurwilaichitr L."/>
        </authorList>
    </citation>
    <scope>NUCLEOTIDE SEQUENCE [LARGE SCALE GENOMIC DNA]</scope>
    <source>
        <strain evidence="10 11">BCC 54312</strain>
    </source>
</reference>
<evidence type="ECO:0000313" key="10">
    <source>
        <dbReference type="EMBL" id="RCI15183.1"/>
    </source>
</evidence>
<keyword evidence="5" id="KW-0964">Secreted</keyword>
<feature type="chain" id="PRO_5016685984" description="superoxide dismutase" evidence="9">
    <location>
        <begin position="19"/>
        <end position="508"/>
    </location>
</feature>
<evidence type="ECO:0000256" key="6">
    <source>
        <dbReference type="ARBA" id="ARBA00022862"/>
    </source>
</evidence>
<evidence type="ECO:0000256" key="9">
    <source>
        <dbReference type="SAM" id="SignalP"/>
    </source>
</evidence>
<feature type="compositionally biased region" description="Low complexity" evidence="8">
    <location>
        <begin position="191"/>
        <end position="207"/>
    </location>
</feature>
<evidence type="ECO:0000256" key="1">
    <source>
        <dbReference type="ARBA" id="ARBA00004196"/>
    </source>
</evidence>
<evidence type="ECO:0000313" key="11">
    <source>
        <dbReference type="Proteomes" id="UP000253664"/>
    </source>
</evidence>
<dbReference type="OrthoDB" id="159229at2759"/>
<gene>
    <name evidence="10" type="ORF">L249_6940</name>
</gene>
<evidence type="ECO:0000256" key="4">
    <source>
        <dbReference type="ARBA" id="ARBA00012682"/>
    </source>
</evidence>
<protein>
    <recommendedName>
        <fullName evidence="4">superoxide dismutase</fullName>
        <ecNumber evidence="4">1.15.1.1</ecNumber>
    </recommendedName>
</protein>
<keyword evidence="9" id="KW-0732">Signal</keyword>
<proteinExistence type="inferred from homology"/>
<dbReference type="SUPFAM" id="SSF49329">
    <property type="entry name" value="Cu,Zn superoxide dismutase-like"/>
    <property type="match status" value="1"/>
</dbReference>
<dbReference type="EMBL" id="LKCN02000003">
    <property type="protein sequence ID" value="RCI15183.1"/>
    <property type="molecule type" value="Genomic_DNA"/>
</dbReference>
<dbReference type="GO" id="GO:0005576">
    <property type="term" value="C:extracellular region"/>
    <property type="evidence" value="ECO:0007669"/>
    <property type="project" value="UniProtKB-SubCell"/>
</dbReference>
<accession>A0A367LL74</accession>
<feature type="signal peptide" evidence="9">
    <location>
        <begin position="1"/>
        <end position="18"/>
    </location>
</feature>
<evidence type="ECO:0000256" key="3">
    <source>
        <dbReference type="ARBA" id="ARBA00010457"/>
    </source>
</evidence>
<dbReference type="Gene3D" id="2.60.40.200">
    <property type="entry name" value="Superoxide dismutase, copper/zinc binding domain"/>
    <property type="match status" value="1"/>
</dbReference>
<comment type="caution">
    <text evidence="10">The sequence shown here is derived from an EMBL/GenBank/DDBJ whole genome shotgun (WGS) entry which is preliminary data.</text>
</comment>
<sequence>MRAAVLATASLSAGLVAAQGTQNAPVIKSNPSGATFEAQLPAQAFTAGSLDGNVRGSIVASTPADGVGVEFKVRFDNVPQEGGPFLYHIHVNDVPSNGNCTSTLAHLDPYKRGEDVPCDSSRPETCQVGDLSGKHGKPNSTSSGSFSADYVDRFLSTSPESNAFFGNRSFVFHFANKTRITCANFKQVESGGSASNTGAASSTASSPPNTPMGTGSVHGPSGSPVPFRGDATMSTLSLPLTMLSVAGVMMTTENNAAEGEARAGARGEWAGEAVVPDTVCPAYISSGVNAGQEVEVLEGEAEEAGEDSGENLGGAYRVKALVVPGEVRDAPCVLCLTGGLECWIQAGSTRAFLCAECVTKGRRCDKAPLADDDDDYDAPGLSAVIRVFRGWEGRLAAVEARVDAEAAAFRAELAAAAAKKKIKKNKKKKTTTKTPTTATPATPTKNRRGAAATTTATPITPTKTPQLFIYMRSEEISSENIRWLVFCQDDYSEVGEAAQIAAEPVGLV</sequence>
<organism evidence="10 11">
    <name type="scientific">Ophiocordyceps polyrhachis-furcata BCC 54312</name>
    <dbReference type="NCBI Taxonomy" id="1330021"/>
    <lineage>
        <taxon>Eukaryota</taxon>
        <taxon>Fungi</taxon>
        <taxon>Dikarya</taxon>
        <taxon>Ascomycota</taxon>
        <taxon>Pezizomycotina</taxon>
        <taxon>Sordariomycetes</taxon>
        <taxon>Hypocreomycetidae</taxon>
        <taxon>Hypocreales</taxon>
        <taxon>Ophiocordycipitaceae</taxon>
        <taxon>Ophiocordyceps</taxon>
    </lineage>
</organism>
<feature type="compositionally biased region" description="Low complexity" evidence="8">
    <location>
        <begin position="432"/>
        <end position="458"/>
    </location>
</feature>
<dbReference type="GO" id="GO:0046872">
    <property type="term" value="F:metal ion binding"/>
    <property type="evidence" value="ECO:0007669"/>
    <property type="project" value="InterPro"/>
</dbReference>
<dbReference type="AlphaFoldDB" id="A0A367LL74"/>
<evidence type="ECO:0000256" key="7">
    <source>
        <dbReference type="ARBA" id="ARBA00049204"/>
    </source>
</evidence>
<comment type="subcellular location">
    <subcellularLocation>
        <location evidence="1">Cell envelope</location>
    </subcellularLocation>
    <subcellularLocation>
        <location evidence="2">Secreted</location>
    </subcellularLocation>
</comment>
<dbReference type="STRING" id="1330021.A0A367LL74"/>
<comment type="similarity">
    <text evidence="3">Belongs to the Cu-Zn superoxide dismutase family.</text>
</comment>
<feature type="region of interest" description="Disordered" evidence="8">
    <location>
        <begin position="115"/>
        <end position="144"/>
    </location>
</feature>
<evidence type="ECO:0000256" key="8">
    <source>
        <dbReference type="SAM" id="MobiDB-lite"/>
    </source>
</evidence>